<keyword evidence="5" id="KW-0560">Oxidoreductase</keyword>
<evidence type="ECO:0000313" key="11">
    <source>
        <dbReference type="EMBL" id="KAG6539286.1"/>
    </source>
</evidence>
<dbReference type="SUPFAM" id="SSF48179">
    <property type="entry name" value="6-phosphogluconate dehydrogenase C-terminal domain-like"/>
    <property type="match status" value="1"/>
</dbReference>
<evidence type="ECO:0000259" key="10">
    <source>
        <dbReference type="Pfam" id="PF14833"/>
    </source>
</evidence>
<feature type="domain" description="3-hydroxyisobutyrate dehydrogenase-like NAD-binding" evidence="10">
    <location>
        <begin position="157"/>
        <end position="265"/>
    </location>
</feature>
<dbReference type="InterPro" id="IPR006115">
    <property type="entry name" value="6PGDH_NADP-bd"/>
</dbReference>
<proteinExistence type="inferred from homology"/>
<evidence type="ECO:0000256" key="4">
    <source>
        <dbReference type="ARBA" id="ARBA00022456"/>
    </source>
</evidence>
<evidence type="ECO:0000313" key="12">
    <source>
        <dbReference type="Proteomes" id="UP000734854"/>
    </source>
</evidence>
<dbReference type="PANTHER" id="PTHR22981">
    <property type="entry name" value="3-HYDROXYISOBUTYRATE DEHYDROGENASE-RELATED"/>
    <property type="match status" value="1"/>
</dbReference>
<dbReference type="GO" id="GO:0008442">
    <property type="term" value="F:3-hydroxyisobutyrate dehydrogenase activity"/>
    <property type="evidence" value="ECO:0007669"/>
    <property type="project" value="UniProtKB-EC"/>
</dbReference>
<keyword evidence="4" id="KW-0101">Branched-chain amino acid catabolism</keyword>
<evidence type="ECO:0000256" key="5">
    <source>
        <dbReference type="ARBA" id="ARBA00023002"/>
    </source>
</evidence>
<dbReference type="Proteomes" id="UP000734854">
    <property type="component" value="Unassembled WGS sequence"/>
</dbReference>
<evidence type="ECO:0000259" key="9">
    <source>
        <dbReference type="Pfam" id="PF03446"/>
    </source>
</evidence>
<dbReference type="InterPro" id="IPR029154">
    <property type="entry name" value="HIBADH-like_NADP-bd"/>
</dbReference>
<dbReference type="FunFam" id="1.10.1040.10:FF:000006">
    <property type="entry name" value="3-hydroxyisobutyrate dehydrogenase"/>
    <property type="match status" value="1"/>
</dbReference>
<dbReference type="EC" id="1.1.1.31" evidence="3"/>
<dbReference type="Gene3D" id="3.40.50.720">
    <property type="entry name" value="NAD(P)-binding Rossmann-like Domain"/>
    <property type="match status" value="1"/>
</dbReference>
<dbReference type="InterPro" id="IPR036291">
    <property type="entry name" value="NAD(P)-bd_dom_sf"/>
</dbReference>
<feature type="region of interest" description="Disordered" evidence="8">
    <location>
        <begin position="666"/>
        <end position="689"/>
    </location>
</feature>
<organism evidence="11 12">
    <name type="scientific">Zingiber officinale</name>
    <name type="common">Ginger</name>
    <name type="synonym">Amomum zingiber</name>
    <dbReference type="NCBI Taxonomy" id="94328"/>
    <lineage>
        <taxon>Eukaryota</taxon>
        <taxon>Viridiplantae</taxon>
        <taxon>Streptophyta</taxon>
        <taxon>Embryophyta</taxon>
        <taxon>Tracheophyta</taxon>
        <taxon>Spermatophyta</taxon>
        <taxon>Magnoliopsida</taxon>
        <taxon>Liliopsida</taxon>
        <taxon>Zingiberales</taxon>
        <taxon>Zingiberaceae</taxon>
        <taxon>Zingiber</taxon>
    </lineage>
</organism>
<accession>A0A8J5I869</accession>
<name>A0A8J5I869_ZINOF</name>
<evidence type="ECO:0000256" key="3">
    <source>
        <dbReference type="ARBA" id="ARBA00012991"/>
    </source>
</evidence>
<dbReference type="PANTHER" id="PTHR22981:SF7">
    <property type="entry name" value="3-HYDROXYISOBUTYRATE DEHYDROGENASE, MITOCHONDRIAL"/>
    <property type="match status" value="1"/>
</dbReference>
<dbReference type="InterPro" id="IPR013328">
    <property type="entry name" value="6PGD_dom2"/>
</dbReference>
<sequence>MLVQSVGFIGLGNMGFHMASNLINAGYKVTTYDINSAAMKKFSDKGICTKETAGEIAESSDVVITMLPSSANNLAHDKVLSTTENTSMIVTEILSKKKHTRYVENPIMLDAPVSGGVLAAEAGTLTFMVGGMEEAYIAAKPLFSSMGKNTIYCGGNGNGVAAKLCNNLAMAVSMLGISEALALGQNLGIPASTLTKVFNSSSARCWSSDSYNPVPGVMKGVPSARNYDGGFTSKLMAKDLSLAMSAAAEVGFKCPITSEAHSILALTVIEKCARKALYLRTSPASSAITTRARMRIRLSGAGKISVPKCRICCAGKFTGGKREIKVYWNAKIRIKTDFLVTVVANQCSEIHISTVQHHKRREKVAKKKDLVHPSQLCSVSFKTSPGASDFIRAVAMDESWRAPIGSVIPRRRSTEETRGPRSRWADYGSAAALGPDDFRDVFGGPPRTVLLCRFSGELHGSGDPKPGSFYGEIVRPTNRQRRIPRGVADGRGMVKTEEGFYDDIFGNESIGGQRSKSKSSSSSVLSSEDAMLSSFASKLRPIAIPSKGYGSSPSTTARDGWSIDSYPTDSYLLECKDSKNEGHSSNELLRQKSHLGFSCCFSPPETISLEASFRKNHDEPAGSYNSDDSPISSVISSASLAPMLSKAGSGVEDVILELKRDRQRVGSSSYKIEADHHDQGDREGSDAIDEAIAWAKQKFRNHQEKINSMNQMKEDPVSIC</sequence>
<comment type="catalytic activity">
    <reaction evidence="7">
        <text>3-hydroxy-2-methylpropanoate + NAD(+) = 2-methyl-3-oxopropanoate + NADH + H(+)</text>
        <dbReference type="Rhea" id="RHEA:17681"/>
        <dbReference type="ChEBI" id="CHEBI:11805"/>
        <dbReference type="ChEBI" id="CHEBI:15378"/>
        <dbReference type="ChEBI" id="CHEBI:57540"/>
        <dbReference type="ChEBI" id="CHEBI:57700"/>
        <dbReference type="ChEBI" id="CHEBI:57945"/>
        <dbReference type="EC" id="1.1.1.31"/>
    </reaction>
</comment>
<dbReference type="EMBL" id="JACMSC010000001">
    <property type="protein sequence ID" value="KAG6539286.1"/>
    <property type="molecule type" value="Genomic_DNA"/>
</dbReference>
<dbReference type="PROSITE" id="PS00895">
    <property type="entry name" value="3_HYDROXYISOBUT_DH"/>
    <property type="match status" value="1"/>
</dbReference>
<comment type="pathway">
    <text evidence="1">Amino-acid degradation; L-valine degradation.</text>
</comment>
<dbReference type="Pfam" id="PF03446">
    <property type="entry name" value="NAD_binding_2"/>
    <property type="match status" value="1"/>
</dbReference>
<dbReference type="SUPFAM" id="SSF51735">
    <property type="entry name" value="NAD(P)-binding Rossmann-fold domains"/>
    <property type="match status" value="1"/>
</dbReference>
<dbReference type="GO" id="GO:0006574">
    <property type="term" value="P:L-valine catabolic process"/>
    <property type="evidence" value="ECO:0007669"/>
    <property type="project" value="TreeGrafter"/>
</dbReference>
<keyword evidence="12" id="KW-1185">Reference proteome</keyword>
<dbReference type="Pfam" id="PF14833">
    <property type="entry name" value="NAD_binding_11"/>
    <property type="match status" value="1"/>
</dbReference>
<evidence type="ECO:0000256" key="2">
    <source>
        <dbReference type="ARBA" id="ARBA00006013"/>
    </source>
</evidence>
<evidence type="ECO:0000256" key="7">
    <source>
        <dbReference type="ARBA" id="ARBA00049197"/>
    </source>
</evidence>
<reference evidence="11 12" key="1">
    <citation type="submission" date="2020-08" db="EMBL/GenBank/DDBJ databases">
        <title>Plant Genome Project.</title>
        <authorList>
            <person name="Zhang R.-G."/>
        </authorList>
    </citation>
    <scope>NUCLEOTIDE SEQUENCE [LARGE SCALE GENOMIC DNA]</scope>
    <source>
        <tissue evidence="11">Rhizome</tissue>
    </source>
</reference>
<protein>
    <recommendedName>
        <fullName evidence="3">3-hydroxyisobutyrate dehydrogenase</fullName>
        <ecNumber evidence="3">1.1.1.31</ecNumber>
    </recommendedName>
</protein>
<evidence type="ECO:0000256" key="6">
    <source>
        <dbReference type="ARBA" id="ARBA00023027"/>
    </source>
</evidence>
<evidence type="ECO:0000256" key="1">
    <source>
        <dbReference type="ARBA" id="ARBA00005109"/>
    </source>
</evidence>
<dbReference type="InterPro" id="IPR002204">
    <property type="entry name" value="3-OH-isobutyrate_DH-rel_CS"/>
</dbReference>
<feature type="domain" description="6-phosphogluconate dehydrogenase NADP-binding" evidence="9">
    <location>
        <begin position="6"/>
        <end position="154"/>
    </location>
</feature>
<dbReference type="GO" id="GO:0050661">
    <property type="term" value="F:NADP binding"/>
    <property type="evidence" value="ECO:0007669"/>
    <property type="project" value="InterPro"/>
</dbReference>
<dbReference type="Gene3D" id="1.10.1040.10">
    <property type="entry name" value="N-(1-d-carboxylethyl)-l-norvaline Dehydrogenase, domain 2"/>
    <property type="match status" value="1"/>
</dbReference>
<dbReference type="GO" id="GO:0051287">
    <property type="term" value="F:NAD binding"/>
    <property type="evidence" value="ECO:0007669"/>
    <property type="project" value="InterPro"/>
</dbReference>
<dbReference type="AlphaFoldDB" id="A0A8J5I869"/>
<feature type="compositionally biased region" description="Basic and acidic residues" evidence="8">
    <location>
        <begin position="672"/>
        <end position="685"/>
    </location>
</feature>
<keyword evidence="6" id="KW-0520">NAD</keyword>
<comment type="caution">
    <text evidence="11">The sequence shown here is derived from an EMBL/GenBank/DDBJ whole genome shotgun (WGS) entry which is preliminary data.</text>
</comment>
<evidence type="ECO:0000256" key="8">
    <source>
        <dbReference type="SAM" id="MobiDB-lite"/>
    </source>
</evidence>
<gene>
    <name evidence="11" type="ORF">ZIOFF_004448</name>
</gene>
<comment type="similarity">
    <text evidence="2">Belongs to the HIBADH-related family. 3-hydroxyisobutyrate dehydrogenase subfamily.</text>
</comment>
<dbReference type="InterPro" id="IPR008927">
    <property type="entry name" value="6-PGluconate_DH-like_C_sf"/>
</dbReference>